<evidence type="ECO:0000313" key="4">
    <source>
        <dbReference type="EMBL" id="CAG9619269.1"/>
    </source>
</evidence>
<dbReference type="NCBIfam" id="NF040982">
    <property type="entry name" value="ComGD"/>
    <property type="match status" value="1"/>
</dbReference>
<name>A0ABM8YHI9_9BACI</name>
<comment type="subcellular location">
    <subcellularLocation>
        <location evidence="1">Cell surface</location>
    </subcellularLocation>
</comment>
<organism evidence="4 5">
    <name type="scientific">Sutcliffiella rhizosphaerae</name>
    <dbReference type="NCBI Taxonomy" id="2880967"/>
    <lineage>
        <taxon>Bacteria</taxon>
        <taxon>Bacillati</taxon>
        <taxon>Bacillota</taxon>
        <taxon>Bacilli</taxon>
        <taxon>Bacillales</taxon>
        <taxon>Bacillaceae</taxon>
        <taxon>Sutcliffiella</taxon>
    </lineage>
</organism>
<evidence type="ECO:0000256" key="2">
    <source>
        <dbReference type="ARBA" id="ARBA00023287"/>
    </source>
</evidence>
<keyword evidence="3" id="KW-0812">Transmembrane</keyword>
<keyword evidence="2" id="KW-0178">Competence</keyword>
<evidence type="ECO:0000256" key="1">
    <source>
        <dbReference type="ARBA" id="ARBA00004241"/>
    </source>
</evidence>
<feature type="transmembrane region" description="Helical" evidence="3">
    <location>
        <begin position="12"/>
        <end position="34"/>
    </location>
</feature>
<proteinExistence type="predicted"/>
<sequence length="153" mass="17685">MIHLKWEKVEEGFTLLESLLILSFVSILLSITVLKLSTMEDKHIGRYFIEQFNNDLLFAQQYALSTRSNVHVIFMPTNNSYLIRQGTFQATTLVTRSYHRTIQIDTRTMGERFAFLGNGSIDKSGALIVSVDGLENYRYVFTLGKGRFYVEER</sequence>
<dbReference type="EMBL" id="CAKJTJ010000001">
    <property type="protein sequence ID" value="CAG9619269.1"/>
    <property type="molecule type" value="Genomic_DNA"/>
</dbReference>
<evidence type="ECO:0008006" key="6">
    <source>
        <dbReference type="Google" id="ProtNLM"/>
    </source>
</evidence>
<gene>
    <name evidence="4" type="ORF">BACCIP111883_00036</name>
</gene>
<evidence type="ECO:0000313" key="5">
    <source>
        <dbReference type="Proteomes" id="UP000789833"/>
    </source>
</evidence>
<keyword evidence="3" id="KW-1133">Transmembrane helix</keyword>
<dbReference type="Proteomes" id="UP000789833">
    <property type="component" value="Unassembled WGS sequence"/>
</dbReference>
<accession>A0ABM8YHI9</accession>
<keyword evidence="5" id="KW-1185">Reference proteome</keyword>
<reference evidence="4 5" key="1">
    <citation type="submission" date="2021-10" db="EMBL/GenBank/DDBJ databases">
        <authorList>
            <person name="Criscuolo A."/>
        </authorList>
    </citation>
    <scope>NUCLEOTIDE SEQUENCE [LARGE SCALE GENOMIC DNA]</scope>
    <source>
        <strain evidence="5">CIP 111883</strain>
    </source>
</reference>
<dbReference type="PIRSF" id="PIRSF021292">
    <property type="entry name" value="Competence_ComGD"/>
    <property type="match status" value="1"/>
</dbReference>
<dbReference type="InterPro" id="IPR012902">
    <property type="entry name" value="N_methyl_site"/>
</dbReference>
<keyword evidence="3" id="KW-0472">Membrane</keyword>
<dbReference type="PROSITE" id="PS00409">
    <property type="entry name" value="PROKAR_NTER_METHYL"/>
    <property type="match status" value="1"/>
</dbReference>
<evidence type="ECO:0000256" key="3">
    <source>
        <dbReference type="SAM" id="Phobius"/>
    </source>
</evidence>
<comment type="caution">
    <text evidence="4">The sequence shown here is derived from an EMBL/GenBank/DDBJ whole genome shotgun (WGS) entry which is preliminary data.</text>
</comment>
<protein>
    <recommendedName>
        <fullName evidence="6">Prepilin-type N-terminal cleavage/methylation domain-containing protein</fullName>
    </recommendedName>
</protein>
<dbReference type="InterPro" id="IPR016785">
    <property type="entry name" value="ComGD"/>
</dbReference>